<feature type="compositionally biased region" description="Polar residues" evidence="1">
    <location>
        <begin position="381"/>
        <end position="396"/>
    </location>
</feature>
<name>A0ABR3G7V4_9PEZI</name>
<evidence type="ECO:0000256" key="1">
    <source>
        <dbReference type="SAM" id="MobiDB-lite"/>
    </source>
</evidence>
<proteinExistence type="predicted"/>
<feature type="region of interest" description="Disordered" evidence="1">
    <location>
        <begin position="133"/>
        <end position="167"/>
    </location>
</feature>
<feature type="compositionally biased region" description="Polar residues" evidence="1">
    <location>
        <begin position="771"/>
        <end position="788"/>
    </location>
</feature>
<feature type="compositionally biased region" description="Acidic residues" evidence="1">
    <location>
        <begin position="1162"/>
        <end position="1178"/>
    </location>
</feature>
<feature type="compositionally biased region" description="Polar residues" evidence="1">
    <location>
        <begin position="797"/>
        <end position="810"/>
    </location>
</feature>
<reference evidence="2 3" key="1">
    <citation type="submission" date="2024-02" db="EMBL/GenBank/DDBJ databases">
        <title>Discinaceae phylogenomics.</title>
        <authorList>
            <person name="Dirks A.C."/>
            <person name="James T.Y."/>
        </authorList>
    </citation>
    <scope>NUCLEOTIDE SEQUENCE [LARGE SCALE GENOMIC DNA]</scope>
    <source>
        <strain evidence="2 3">ACD0624</strain>
    </source>
</reference>
<dbReference type="EMBL" id="JBBBZM010000198">
    <property type="protein sequence ID" value="KAL0631953.1"/>
    <property type="molecule type" value="Genomic_DNA"/>
</dbReference>
<feature type="compositionally biased region" description="Polar residues" evidence="1">
    <location>
        <begin position="1125"/>
        <end position="1146"/>
    </location>
</feature>
<feature type="region of interest" description="Disordered" evidence="1">
    <location>
        <begin position="1262"/>
        <end position="1285"/>
    </location>
</feature>
<feature type="region of interest" description="Disordered" evidence="1">
    <location>
        <begin position="586"/>
        <end position="731"/>
    </location>
</feature>
<comment type="caution">
    <text evidence="2">The sequence shown here is derived from an EMBL/GenBank/DDBJ whole genome shotgun (WGS) entry which is preliminary data.</text>
</comment>
<feature type="compositionally biased region" description="Low complexity" evidence="1">
    <location>
        <begin position="417"/>
        <end position="426"/>
    </location>
</feature>
<feature type="region of interest" description="Disordered" evidence="1">
    <location>
        <begin position="750"/>
        <end position="864"/>
    </location>
</feature>
<keyword evidence="3" id="KW-1185">Reference proteome</keyword>
<feature type="compositionally biased region" description="Polar residues" evidence="1">
    <location>
        <begin position="149"/>
        <end position="159"/>
    </location>
</feature>
<dbReference type="Proteomes" id="UP001447188">
    <property type="component" value="Unassembled WGS sequence"/>
</dbReference>
<feature type="compositionally biased region" description="Polar residues" evidence="1">
    <location>
        <begin position="852"/>
        <end position="864"/>
    </location>
</feature>
<sequence length="1325" mass="143402">MSSILRNPWLIDLTRKKLADGIAQRDGGAVELGKVLDTIGPLGELQFPGDKFKLLQVIQFLSYDDPITAVLSDKSATITCKFSSASKSAYEGSNGPILGMKGGIIKPISYQIHFLGVDGKLFWKGVTHEDQIAGEPRSHKTGNRAKQALRNNGGSSGSVATDGARNTGVDFPTPEPVLYINDFTFLGSAGCAVWGLPTSISLKPDVEDLLKKLPRRKYTKEETPVGFGQGCRPMDTVAGSPLQGKSKARAKGQGSGKGTSRKNTLPKLHKRPKNAYDSDDEIHSQPELNGDGEEESQLAFTTQAPPCFSSTYDDLEFSTQAGQGKEARAKAAFPHPSQSTGHSPQVVIITKPRRKKGLPQIKAGIGKERGQSGKPKLINYSDGTGFNGSTAGSMVSDSGPKRMCVAANNRHKRVSGRRSSSLSESGQVDVEVLEKGSSPVRPPKKDINAMPPDSSPSTPQQAQSSAESLLSTRDHSEREETPEDVVTDKRVTRAANGISKKAPVDPNNVEPSRMAKANQKLKTFVARKRFRPESESEETSEESESPEDELINDPNLPFKVVNPYGRTRVAMFGGILKAQEVQLWEKRKKDGPLKDEDEIQSGYDGHASDEEPISDESGRRVGVLMEAARSIMEPVVSKSSPANNGKQALRNIQDTGDHSQNSRLPGSGNNSTKLATETPEAASSSYNSKVIKPLFPSKPNTDVPKPTPSSSVELPVARQEDISTDDEDEIPQAPLIPLVIMADTKAKPSGILERNSPFIDRLNETPAKLDTTPSTKSRAGASNSSQLIQPKAAPGDSPSTAVLVQTSSASAVPDVPCKQSSFRTPPSLSYSPSNTPPTVQVEETPYRKGSSGIRNSQPPSPTVSRTPAILGYFHGESDDITLIPGTNTEELGNSSSSPHALATRLSTPDQGSSPPEMQVTSLDYIPSSAETRNDPSFLDDSAMFQRQLRREIQQRTDVEVPATAETDDARVQYTGSQQPLSLELSRKRKQERLIKSVDFQSQEIRTANTHNISSMLENQKRQFLGLEDGHSFEGLDSQGDRPLSMNERLGINPEIKIPTSLVNISGIHGSSAPVRHVGVHVLISSDDEDVIPNISPSNTRKRHQPTPSNVPKSAKKPRAGGESTCGISHTQPPASASIHAAQNTAKSLAGPRNELSRTTSESVDEDKGEIEPEVDNDDLMAGFPPVESSIDNAPKPPWPSQIPSKPEIYAGIRERHLSVPGYGNLTDDQKKELDKRRREYFGITPREGTNRLFSVKLQRAMQSASSSSPLRKQAKRTGGGGKAVKTVGDEWYRDENTPLKIFYRNFKELKQVKAELETGTDGSGV</sequence>
<organism evidence="2 3">
    <name type="scientific">Discina gigas</name>
    <dbReference type="NCBI Taxonomy" id="1032678"/>
    <lineage>
        <taxon>Eukaryota</taxon>
        <taxon>Fungi</taxon>
        <taxon>Dikarya</taxon>
        <taxon>Ascomycota</taxon>
        <taxon>Pezizomycotina</taxon>
        <taxon>Pezizomycetes</taxon>
        <taxon>Pezizales</taxon>
        <taxon>Discinaceae</taxon>
        <taxon>Discina</taxon>
    </lineage>
</organism>
<feature type="region of interest" description="Disordered" evidence="1">
    <location>
        <begin position="220"/>
        <end position="299"/>
    </location>
</feature>
<feature type="compositionally biased region" description="Polar residues" evidence="1">
    <location>
        <begin position="818"/>
        <end position="838"/>
    </location>
</feature>
<evidence type="ECO:0000313" key="2">
    <source>
        <dbReference type="EMBL" id="KAL0631953.1"/>
    </source>
</evidence>
<evidence type="ECO:0000313" key="3">
    <source>
        <dbReference type="Proteomes" id="UP001447188"/>
    </source>
</evidence>
<feature type="region of interest" description="Disordered" evidence="1">
    <location>
        <begin position="1089"/>
        <end position="1205"/>
    </location>
</feature>
<protein>
    <recommendedName>
        <fullName evidence="4">Telomere replication protein EST3</fullName>
    </recommendedName>
</protein>
<feature type="compositionally biased region" description="Acidic residues" evidence="1">
    <location>
        <begin position="535"/>
        <end position="551"/>
    </location>
</feature>
<accession>A0ABR3G7V4</accession>
<feature type="compositionally biased region" description="Polar residues" evidence="1">
    <location>
        <begin position="637"/>
        <end position="688"/>
    </location>
</feature>
<gene>
    <name evidence="2" type="ORF">Q9L58_009180</name>
</gene>
<feature type="compositionally biased region" description="Low complexity" evidence="1">
    <location>
        <begin position="451"/>
        <end position="471"/>
    </location>
</feature>
<evidence type="ECO:0008006" key="4">
    <source>
        <dbReference type="Google" id="ProtNLM"/>
    </source>
</evidence>
<feature type="region of interest" description="Disordered" evidence="1">
    <location>
        <begin position="321"/>
        <end position="557"/>
    </location>
</feature>
<feature type="region of interest" description="Disordered" evidence="1">
    <location>
        <begin position="885"/>
        <end position="918"/>
    </location>
</feature>